<evidence type="ECO:0000313" key="7">
    <source>
        <dbReference type="Proteomes" id="UP001156660"/>
    </source>
</evidence>
<dbReference type="AlphaFoldDB" id="A0A2S7XBY8"/>
<gene>
    <name evidence="3" type="ORF">BTO22_04440</name>
    <name evidence="4" type="ORF">BTO23_06785</name>
    <name evidence="2" type="ORF">GCM10007855_20940</name>
</gene>
<reference evidence="5 6" key="2">
    <citation type="submission" date="2016-12" db="EMBL/GenBank/DDBJ databases">
        <title>Diversity of luminous bacteria.</title>
        <authorList>
            <person name="Yoshizawa S."/>
            <person name="Kogure K."/>
        </authorList>
    </citation>
    <scope>NUCLEOTIDE SEQUENCE [LARGE SCALE GENOMIC DNA]</scope>
    <source>
        <strain evidence="3 5">ATCC 33715</strain>
        <strain evidence="4 6">NBRC 105001</strain>
    </source>
</reference>
<dbReference type="SUPFAM" id="SSF160719">
    <property type="entry name" value="gpW/gp25-like"/>
    <property type="match status" value="1"/>
</dbReference>
<evidence type="ECO:0000313" key="2">
    <source>
        <dbReference type="EMBL" id="GLR75220.1"/>
    </source>
</evidence>
<reference evidence="2" key="4">
    <citation type="submission" date="2023-01" db="EMBL/GenBank/DDBJ databases">
        <title>Draft genome sequence of Aliivibrio sifiae strain NBRC 105001.</title>
        <authorList>
            <person name="Sun Q."/>
            <person name="Mori K."/>
        </authorList>
    </citation>
    <scope>NUCLEOTIDE SEQUENCE</scope>
    <source>
        <strain evidence="2">NBRC 105001</strain>
    </source>
</reference>
<organism evidence="3 5">
    <name type="scientific">Aliivibrio sifiae</name>
    <dbReference type="NCBI Taxonomy" id="566293"/>
    <lineage>
        <taxon>Bacteria</taxon>
        <taxon>Pseudomonadati</taxon>
        <taxon>Pseudomonadota</taxon>
        <taxon>Gammaproteobacteria</taxon>
        <taxon>Vibrionales</taxon>
        <taxon>Vibrionaceae</taxon>
        <taxon>Aliivibrio</taxon>
    </lineage>
</organism>
<evidence type="ECO:0000313" key="5">
    <source>
        <dbReference type="Proteomes" id="UP000239263"/>
    </source>
</evidence>
<feature type="domain" description="IraD/Gp25-like" evidence="1">
    <location>
        <begin position="26"/>
        <end position="111"/>
    </location>
</feature>
<dbReference type="EMBL" id="BSOU01000005">
    <property type="protein sequence ID" value="GLR75220.1"/>
    <property type="molecule type" value="Genomic_DNA"/>
</dbReference>
<proteinExistence type="predicted"/>
<accession>A0A2S7XBY8</accession>
<dbReference type="Pfam" id="PF04965">
    <property type="entry name" value="GPW_gp25"/>
    <property type="match status" value="1"/>
</dbReference>
<reference evidence="2" key="1">
    <citation type="journal article" date="2014" name="Int. J. Syst. Evol. Microbiol.">
        <title>Complete genome of a new Firmicutes species belonging to the dominant human colonic microbiota ('Ruminococcus bicirculans') reveals two chromosomes and a selective capacity to utilize plant glucans.</title>
        <authorList>
            <consortium name="NISC Comparative Sequencing Program"/>
            <person name="Wegmann U."/>
            <person name="Louis P."/>
            <person name="Goesmann A."/>
            <person name="Henrissat B."/>
            <person name="Duncan S.H."/>
            <person name="Flint H.J."/>
        </authorList>
    </citation>
    <scope>NUCLEOTIDE SEQUENCE</scope>
    <source>
        <strain evidence="2">NBRC 105001</strain>
    </source>
</reference>
<evidence type="ECO:0000313" key="3">
    <source>
        <dbReference type="EMBL" id="PQJ88873.1"/>
    </source>
</evidence>
<keyword evidence="7" id="KW-1185">Reference proteome</keyword>
<comment type="caution">
    <text evidence="3">The sequence shown here is derived from an EMBL/GenBank/DDBJ whole genome shotgun (WGS) entry which is preliminary data.</text>
</comment>
<dbReference type="Gene3D" id="3.10.450.40">
    <property type="match status" value="1"/>
</dbReference>
<dbReference type="Proteomes" id="UP001156660">
    <property type="component" value="Unassembled WGS sequence"/>
</dbReference>
<dbReference type="EMBL" id="MSCO01000001">
    <property type="protein sequence ID" value="PQJ88873.1"/>
    <property type="molecule type" value="Genomic_DNA"/>
</dbReference>
<evidence type="ECO:0000259" key="1">
    <source>
        <dbReference type="Pfam" id="PF04965"/>
    </source>
</evidence>
<dbReference type="NCBIfam" id="TIGR03357">
    <property type="entry name" value="VI_zyme"/>
    <property type="match status" value="1"/>
</dbReference>
<evidence type="ECO:0000313" key="4">
    <source>
        <dbReference type="EMBL" id="PQJ93790.1"/>
    </source>
</evidence>
<dbReference type="Proteomes" id="UP000239273">
    <property type="component" value="Unassembled WGS sequence"/>
</dbReference>
<dbReference type="InterPro" id="IPR007048">
    <property type="entry name" value="IraD/Gp25-like"/>
</dbReference>
<dbReference type="RefSeq" id="WP_060990630.1">
    <property type="nucleotide sequence ID" value="NZ_BSOU01000005.1"/>
</dbReference>
<dbReference type="Proteomes" id="UP000239263">
    <property type="component" value="Unassembled WGS sequence"/>
</dbReference>
<protein>
    <submittedName>
        <fullName evidence="3">Type VI secretion protein</fullName>
    </submittedName>
</protein>
<evidence type="ECO:0000313" key="6">
    <source>
        <dbReference type="Proteomes" id="UP000239273"/>
    </source>
</evidence>
<dbReference type="InterPro" id="IPR017737">
    <property type="entry name" value="TssE1-like"/>
</dbReference>
<name>A0A2S7XBY8_9GAMM</name>
<sequence>MASQRLFERLLTGTTQHNLVSTSLEITESIRLHVAQLLSTRQGDALICPDLGLPDLNMSHMTPHDAIIHVKREVERVIHHYEKRITNIKVHYLGDIYSPLHLYFDVQGDIIFNGKCTPISFTTHAQTSGQKTNHLNMQGAA</sequence>
<reference evidence="7" key="3">
    <citation type="journal article" date="2019" name="Int. J. Syst. Evol. Microbiol.">
        <title>The Global Catalogue of Microorganisms (GCM) 10K type strain sequencing project: providing services to taxonomists for standard genome sequencing and annotation.</title>
        <authorList>
            <consortium name="The Broad Institute Genomics Platform"/>
            <consortium name="The Broad Institute Genome Sequencing Center for Infectious Disease"/>
            <person name="Wu L."/>
            <person name="Ma J."/>
        </authorList>
    </citation>
    <scope>NUCLEOTIDE SEQUENCE [LARGE SCALE GENOMIC DNA]</scope>
    <source>
        <strain evidence="7">NBRC 105001</strain>
    </source>
</reference>
<dbReference type="EMBL" id="MSCP01000001">
    <property type="protein sequence ID" value="PQJ93790.1"/>
    <property type="molecule type" value="Genomic_DNA"/>
</dbReference>
<dbReference type="OrthoDB" id="6399624at2"/>